<dbReference type="PANTHER" id="PTHR46390:SF1">
    <property type="entry name" value="MANNOSE-1-PHOSPHATE GUANYLYLTRANSFERASE"/>
    <property type="match status" value="1"/>
</dbReference>
<evidence type="ECO:0000256" key="7">
    <source>
        <dbReference type="ARBA" id="ARBA00047343"/>
    </source>
</evidence>
<reference evidence="9 10" key="2">
    <citation type="journal article" date="2011" name="J. Bacteriol.">
        <title>Genome Sequence of Kosmotoga olearia Strain TBF 19.5.1, a Thermophilic Bacterium with a Wide Growth Temperature Range, Isolated from the Troll B Oil Platform in the North Sea.</title>
        <authorList>
            <person name="Swithers K.S."/>
            <person name="Dipippo J.L."/>
            <person name="Bruce D.C."/>
            <person name="Detter C."/>
            <person name="Tapia R."/>
            <person name="Han S."/>
            <person name="Goodwin L.A."/>
            <person name="Han J."/>
            <person name="Woyke T."/>
            <person name="Pitluck S."/>
            <person name="Pennacchio L."/>
            <person name="Nolan M."/>
            <person name="Mikhailova N."/>
            <person name="Land M.L."/>
            <person name="Nesbo C.L."/>
            <person name="Gogarten J.P."/>
            <person name="Noll K.M."/>
        </authorList>
    </citation>
    <scope>NUCLEOTIDE SEQUENCE [LARGE SCALE GENOMIC DNA]</scope>
    <source>
        <strain evidence="10">ATCC BAA-1733 / DSM 21960 / TBF 19.5.1</strain>
    </source>
</reference>
<evidence type="ECO:0000256" key="3">
    <source>
        <dbReference type="ARBA" id="ARBA00022679"/>
    </source>
</evidence>
<dbReference type="PANTHER" id="PTHR46390">
    <property type="entry name" value="MANNOSE-1-PHOSPHATE GUANYLYLTRANSFERASE"/>
    <property type="match status" value="1"/>
</dbReference>
<evidence type="ECO:0000256" key="1">
    <source>
        <dbReference type="ARBA" id="ARBA00006115"/>
    </source>
</evidence>
<dbReference type="Pfam" id="PF00483">
    <property type="entry name" value="NTP_transferase"/>
    <property type="match status" value="1"/>
</dbReference>
<protein>
    <recommendedName>
        <fullName evidence="2">mannose-1-phosphate guanylyltransferase</fullName>
        <ecNumber evidence="2">2.7.7.13</ecNumber>
    </recommendedName>
</protein>
<evidence type="ECO:0000256" key="2">
    <source>
        <dbReference type="ARBA" id="ARBA00012387"/>
    </source>
</evidence>
<dbReference type="eggNOG" id="COG0836">
    <property type="taxonomic scope" value="Bacteria"/>
</dbReference>
<evidence type="ECO:0000313" key="10">
    <source>
        <dbReference type="Proteomes" id="UP000002382"/>
    </source>
</evidence>
<evidence type="ECO:0000256" key="4">
    <source>
        <dbReference type="ARBA" id="ARBA00022695"/>
    </source>
</evidence>
<dbReference type="AlphaFoldDB" id="C5CHH4"/>
<feature type="domain" description="Nucleotidyl transferase" evidence="8">
    <location>
        <begin position="4"/>
        <end position="274"/>
    </location>
</feature>
<keyword evidence="6" id="KW-0342">GTP-binding</keyword>
<reference evidence="9 10" key="1">
    <citation type="submission" date="2009-06" db="EMBL/GenBank/DDBJ databases">
        <title>Complete sequence of Thermotogales bacterium TBF 19.5.1.</title>
        <authorList>
            <consortium name="US DOE Joint Genome Institute"/>
            <person name="Lucas S."/>
            <person name="Copeland A."/>
            <person name="Lapidus A."/>
            <person name="Glavina del Rio T."/>
            <person name="Tice H."/>
            <person name="Bruce D."/>
            <person name="Goodwin L."/>
            <person name="Pitluck S."/>
            <person name="Chertkov O."/>
            <person name="Brettin T."/>
            <person name="Detter J.C."/>
            <person name="Han C."/>
            <person name="Schmutz J."/>
            <person name="Larimer F."/>
            <person name="Land M."/>
            <person name="Hauser L."/>
            <person name="Kyrpides N."/>
            <person name="Ovchinnikova G."/>
            <person name="Noll K."/>
        </authorList>
    </citation>
    <scope>NUCLEOTIDE SEQUENCE [LARGE SCALE GENOMIC DNA]</scope>
    <source>
        <strain evidence="10">ATCC BAA-1733 / DSM 21960 / TBF 19.5.1</strain>
    </source>
</reference>
<dbReference type="EC" id="2.7.7.13" evidence="2"/>
<dbReference type="GO" id="GO:0004475">
    <property type="term" value="F:mannose-1-phosphate guanylyltransferase (GTP) activity"/>
    <property type="evidence" value="ECO:0007669"/>
    <property type="project" value="UniProtKB-EC"/>
</dbReference>
<gene>
    <name evidence="9" type="ordered locus">Kole_1022</name>
</gene>
<dbReference type="Proteomes" id="UP000002382">
    <property type="component" value="Chromosome"/>
</dbReference>
<dbReference type="InterPro" id="IPR029044">
    <property type="entry name" value="Nucleotide-diphossugar_trans"/>
</dbReference>
<dbReference type="GO" id="GO:0005525">
    <property type="term" value="F:GTP binding"/>
    <property type="evidence" value="ECO:0007669"/>
    <property type="project" value="UniProtKB-KW"/>
</dbReference>
<keyword evidence="5" id="KW-0547">Nucleotide-binding</keyword>
<comment type="similarity">
    <text evidence="1">Belongs to the mannose-6-phosphate isomerase type 2 family.</text>
</comment>
<dbReference type="Gene3D" id="3.90.550.10">
    <property type="entry name" value="Spore Coat Polysaccharide Biosynthesis Protein SpsA, Chain A"/>
    <property type="match status" value="1"/>
</dbReference>
<sequence>MIIAVIMAGGIGERLWPLSTRKKPKQFHIFGAEKTLIELTVERAQAFADKIYIVTTREQKALFTNYLPNFPQQNILIEPFRRNTAPAIALGCLHASDEDIIVVLPSDHIIRDKETFERTMNSAIKEASKNNILVTIGITPNSPHTGYGYIERGETFNSETGSFTVKKFHEKPSFDVAQRYVKDGRFYWNSGMFVWKKSSFDKALASHLKDINSAMKEIKNDYSKLESVYKGMPNISVDYGIMEKADNVIVIPANFYWNDVGSWDSVYDLEEKDENGNVVKGNFILHNVRNSLLVNTTQRNIGISHVEDMIVVVSNEGTLLCHRGETQYVREITKRLEEKA</sequence>
<keyword evidence="10" id="KW-1185">Reference proteome</keyword>
<evidence type="ECO:0000256" key="6">
    <source>
        <dbReference type="ARBA" id="ARBA00023134"/>
    </source>
</evidence>
<dbReference type="EMBL" id="CP001634">
    <property type="protein sequence ID" value="ACR79729.1"/>
    <property type="molecule type" value="Genomic_DNA"/>
</dbReference>
<dbReference type="HOGENOM" id="CLU_035527_0_1_0"/>
<dbReference type="GO" id="GO:0009298">
    <property type="term" value="P:GDP-mannose biosynthetic process"/>
    <property type="evidence" value="ECO:0007669"/>
    <property type="project" value="TreeGrafter"/>
</dbReference>
<dbReference type="InterPro" id="IPR005835">
    <property type="entry name" value="NTP_transferase_dom"/>
</dbReference>
<dbReference type="InterPro" id="IPR051161">
    <property type="entry name" value="Mannose-6P_isomerase_type2"/>
</dbReference>
<evidence type="ECO:0000313" key="9">
    <source>
        <dbReference type="EMBL" id="ACR79729.1"/>
    </source>
</evidence>
<organism evidence="9 10">
    <name type="scientific">Kosmotoga olearia (strain ATCC BAA-1733 / DSM 21960 / TBF 19.5.1)</name>
    <dbReference type="NCBI Taxonomy" id="521045"/>
    <lineage>
        <taxon>Bacteria</taxon>
        <taxon>Thermotogati</taxon>
        <taxon>Thermotogota</taxon>
        <taxon>Thermotogae</taxon>
        <taxon>Kosmotogales</taxon>
        <taxon>Kosmotogaceae</taxon>
        <taxon>Kosmotoga</taxon>
    </lineage>
</organism>
<dbReference type="CDD" id="cd02509">
    <property type="entry name" value="GDP-M1P_Guanylyltransferase"/>
    <property type="match status" value="1"/>
</dbReference>
<dbReference type="FunFam" id="3.90.550.10:FF:000046">
    <property type="entry name" value="Mannose-1-phosphate guanylyltransferase (GDP)"/>
    <property type="match status" value="1"/>
</dbReference>
<dbReference type="SUPFAM" id="SSF53448">
    <property type="entry name" value="Nucleotide-diphospho-sugar transferases"/>
    <property type="match status" value="1"/>
</dbReference>
<dbReference type="SUPFAM" id="SSF159283">
    <property type="entry name" value="Guanosine diphospho-D-mannose pyrophosphorylase/mannose-6-phosphate isomerase linker domain"/>
    <property type="match status" value="1"/>
</dbReference>
<keyword evidence="4 9" id="KW-0548">Nucleotidyltransferase</keyword>
<name>C5CHH4_KOSOT</name>
<keyword evidence="3 9" id="KW-0808">Transferase</keyword>
<evidence type="ECO:0000259" key="8">
    <source>
        <dbReference type="Pfam" id="PF00483"/>
    </source>
</evidence>
<evidence type="ECO:0000256" key="5">
    <source>
        <dbReference type="ARBA" id="ARBA00022741"/>
    </source>
</evidence>
<dbReference type="KEGG" id="kol:Kole_1022"/>
<accession>C5CHH4</accession>
<dbReference type="InterPro" id="IPR049577">
    <property type="entry name" value="GMPP_N"/>
</dbReference>
<dbReference type="STRING" id="521045.Kole_1022"/>
<proteinExistence type="inferred from homology"/>
<comment type="catalytic activity">
    <reaction evidence="7">
        <text>alpha-D-mannose 1-phosphate + GTP + H(+) = GDP-alpha-D-mannose + diphosphate</text>
        <dbReference type="Rhea" id="RHEA:15229"/>
        <dbReference type="ChEBI" id="CHEBI:15378"/>
        <dbReference type="ChEBI" id="CHEBI:33019"/>
        <dbReference type="ChEBI" id="CHEBI:37565"/>
        <dbReference type="ChEBI" id="CHEBI:57527"/>
        <dbReference type="ChEBI" id="CHEBI:58409"/>
        <dbReference type="EC" id="2.7.7.13"/>
    </reaction>
</comment>